<dbReference type="EMBL" id="JAAAIP010000765">
    <property type="protein sequence ID" value="KAG0312902.1"/>
    <property type="molecule type" value="Genomic_DNA"/>
</dbReference>
<dbReference type="AlphaFoldDB" id="A0A9P6UNQ1"/>
<reference evidence="1" key="1">
    <citation type="journal article" date="2020" name="Fungal Divers.">
        <title>Resolving the Mortierellaceae phylogeny through synthesis of multi-gene phylogenetics and phylogenomics.</title>
        <authorList>
            <person name="Vandepol N."/>
            <person name="Liber J."/>
            <person name="Desiro A."/>
            <person name="Na H."/>
            <person name="Kennedy M."/>
            <person name="Barry K."/>
            <person name="Grigoriev I.V."/>
            <person name="Miller A.N."/>
            <person name="O'Donnell K."/>
            <person name="Stajich J.E."/>
            <person name="Bonito G."/>
        </authorList>
    </citation>
    <scope>NUCLEOTIDE SEQUENCE</scope>
    <source>
        <strain evidence="1">REB-010B</strain>
    </source>
</reference>
<keyword evidence="2" id="KW-1185">Reference proteome</keyword>
<gene>
    <name evidence="1" type="ORF">BGZ99_009210</name>
</gene>
<comment type="caution">
    <text evidence="1">The sequence shown here is derived from an EMBL/GenBank/DDBJ whole genome shotgun (WGS) entry which is preliminary data.</text>
</comment>
<feature type="non-terminal residue" evidence="1">
    <location>
        <position position="1"/>
    </location>
</feature>
<organism evidence="1 2">
    <name type="scientific">Dissophora globulifera</name>
    <dbReference type="NCBI Taxonomy" id="979702"/>
    <lineage>
        <taxon>Eukaryota</taxon>
        <taxon>Fungi</taxon>
        <taxon>Fungi incertae sedis</taxon>
        <taxon>Mucoromycota</taxon>
        <taxon>Mortierellomycotina</taxon>
        <taxon>Mortierellomycetes</taxon>
        <taxon>Mortierellales</taxon>
        <taxon>Mortierellaceae</taxon>
        <taxon>Dissophora</taxon>
    </lineage>
</organism>
<name>A0A9P6UNQ1_9FUNG</name>
<proteinExistence type="predicted"/>
<dbReference type="OrthoDB" id="163120at2759"/>
<sequence>YNCKRQAQQDEHQQEFRNIKVKVNGVIVDFEMEVGSLREALNLPNFHLNGLPNFRLDPLPVPRHDMVDVDHVDD</sequence>
<protein>
    <submittedName>
        <fullName evidence="1">Uncharacterized protein</fullName>
    </submittedName>
</protein>
<evidence type="ECO:0000313" key="1">
    <source>
        <dbReference type="EMBL" id="KAG0312902.1"/>
    </source>
</evidence>
<accession>A0A9P6UNQ1</accession>
<dbReference type="Proteomes" id="UP000738325">
    <property type="component" value="Unassembled WGS sequence"/>
</dbReference>
<evidence type="ECO:0000313" key="2">
    <source>
        <dbReference type="Proteomes" id="UP000738325"/>
    </source>
</evidence>